<evidence type="ECO:0000256" key="6">
    <source>
        <dbReference type="SAM" id="Phobius"/>
    </source>
</evidence>
<dbReference type="Proteomes" id="UP000092321">
    <property type="component" value="Unassembled WGS sequence"/>
</dbReference>
<evidence type="ECO:0000259" key="8">
    <source>
        <dbReference type="PROSITE" id="PS51328"/>
    </source>
</evidence>
<comment type="subcellular location">
    <subcellularLocation>
        <location evidence="1">Membrane</location>
        <topology evidence="1">Single-pass type I membrane protein</topology>
    </subcellularLocation>
</comment>
<dbReference type="GO" id="GO:0005789">
    <property type="term" value="C:endoplasmic reticulum membrane"/>
    <property type="evidence" value="ECO:0007669"/>
    <property type="project" value="TreeGrafter"/>
</dbReference>
<evidence type="ECO:0000256" key="1">
    <source>
        <dbReference type="ARBA" id="ARBA00004479"/>
    </source>
</evidence>
<keyword evidence="4 6" id="KW-1133">Transmembrane helix</keyword>
<dbReference type="PANTHER" id="PTHR12223:SF28">
    <property type="entry name" value="LECTIN, MANNOSE BINDING 1 LIKE"/>
    <property type="match status" value="1"/>
</dbReference>
<evidence type="ECO:0000256" key="3">
    <source>
        <dbReference type="ARBA" id="ARBA00022729"/>
    </source>
</evidence>
<sequence>MKFENIFLVSLLASAITAHASTSGHSQGSEEDDFKYLNNIYSLPDFLSNDKLVNIKDAGLPNYAFLNTELNNGRIILNYNDLDGGILSKTGKKFSTDDSFSLEYTVRNLAKPGSKPKEEGALFKSEDNLALFLANDLDDLQKLVINSKTIGNLKFHGLMLYLDAKDKYGGELRFLLNDGTTKYNSLQDLYDQSIGSCLINYYEDSSIPITIRLNYDATDHLLSVQVDNKICLQTRSVTLASFDDGKAYKMGITSSGLDTSNSNFELLKLNFFDKLIKSAYLPNIKAMPQPKLVTKIINKDTGDVSFEEFDKLSEADITLLKLYKKLNTIEGKVIANDNVDLFSKVDRLEEINILQSRRIEKLYNILETLLANTGVNNKEGDNIMDKTEFKDIIGMNEKLEKLLEEQQTWKANNQYNVKNTSDNTKIHVDDIIFRLLLWLSPLGVIMLVMVYFTFSIKREIGKQKLL</sequence>
<dbReference type="InterPro" id="IPR005052">
    <property type="entry name" value="Lectin_leg"/>
</dbReference>
<dbReference type="Gene3D" id="2.60.120.200">
    <property type="match status" value="1"/>
</dbReference>
<dbReference type="PANTHER" id="PTHR12223">
    <property type="entry name" value="VESICULAR MANNOSE-BINDING LECTIN"/>
    <property type="match status" value="1"/>
</dbReference>
<evidence type="ECO:0000256" key="7">
    <source>
        <dbReference type="SAM" id="SignalP"/>
    </source>
</evidence>
<keyword evidence="10" id="KW-1185">Reference proteome</keyword>
<protein>
    <recommendedName>
        <fullName evidence="8">L-type lectin-like domain-containing protein</fullName>
    </recommendedName>
</protein>
<gene>
    <name evidence="9" type="ORF">HANVADRAFT_52373</name>
</gene>
<dbReference type="InterPro" id="IPR051136">
    <property type="entry name" value="Intracellular_Lectin-GPT"/>
</dbReference>
<proteinExistence type="predicted"/>
<dbReference type="EMBL" id="LXPE01000009">
    <property type="protein sequence ID" value="OBA27349.1"/>
    <property type="molecule type" value="Genomic_DNA"/>
</dbReference>
<dbReference type="OrthoDB" id="10265193at2759"/>
<keyword evidence="2 6" id="KW-0812">Transmembrane</keyword>
<dbReference type="GO" id="GO:0030134">
    <property type="term" value="C:COPII-coated ER to Golgi transport vesicle"/>
    <property type="evidence" value="ECO:0007669"/>
    <property type="project" value="TreeGrafter"/>
</dbReference>
<evidence type="ECO:0000313" key="9">
    <source>
        <dbReference type="EMBL" id="OBA27349.1"/>
    </source>
</evidence>
<feature type="domain" description="L-type lectin-like" evidence="8">
    <location>
        <begin position="33"/>
        <end position="274"/>
    </location>
</feature>
<evidence type="ECO:0000313" key="10">
    <source>
        <dbReference type="Proteomes" id="UP000092321"/>
    </source>
</evidence>
<feature type="transmembrane region" description="Helical" evidence="6">
    <location>
        <begin position="431"/>
        <end position="454"/>
    </location>
</feature>
<dbReference type="Pfam" id="PF03388">
    <property type="entry name" value="Lectin_leg-like"/>
    <property type="match status" value="1"/>
</dbReference>
<dbReference type="SUPFAM" id="SSF49899">
    <property type="entry name" value="Concanavalin A-like lectins/glucanases"/>
    <property type="match status" value="1"/>
</dbReference>
<dbReference type="GO" id="GO:0005793">
    <property type="term" value="C:endoplasmic reticulum-Golgi intermediate compartment"/>
    <property type="evidence" value="ECO:0007669"/>
    <property type="project" value="TreeGrafter"/>
</dbReference>
<reference evidence="10" key="1">
    <citation type="journal article" date="2016" name="Proc. Natl. Acad. Sci. U.S.A.">
        <title>Comparative genomics of biotechnologically important yeasts.</title>
        <authorList>
            <person name="Riley R."/>
            <person name="Haridas S."/>
            <person name="Wolfe K.H."/>
            <person name="Lopes M.R."/>
            <person name="Hittinger C.T."/>
            <person name="Goeker M."/>
            <person name="Salamov A.A."/>
            <person name="Wisecaver J.H."/>
            <person name="Long T.M."/>
            <person name="Calvey C.H."/>
            <person name="Aerts A.L."/>
            <person name="Barry K.W."/>
            <person name="Choi C."/>
            <person name="Clum A."/>
            <person name="Coughlan A.Y."/>
            <person name="Deshpande S."/>
            <person name="Douglass A.P."/>
            <person name="Hanson S.J."/>
            <person name="Klenk H.-P."/>
            <person name="LaButti K.M."/>
            <person name="Lapidus A."/>
            <person name="Lindquist E.A."/>
            <person name="Lipzen A.M."/>
            <person name="Meier-Kolthoff J.P."/>
            <person name="Ohm R.A."/>
            <person name="Otillar R.P."/>
            <person name="Pangilinan J.L."/>
            <person name="Peng Y."/>
            <person name="Rokas A."/>
            <person name="Rosa C.A."/>
            <person name="Scheuner C."/>
            <person name="Sibirny A.A."/>
            <person name="Slot J.C."/>
            <person name="Stielow J.B."/>
            <person name="Sun H."/>
            <person name="Kurtzman C.P."/>
            <person name="Blackwell M."/>
            <person name="Grigoriev I.V."/>
            <person name="Jeffries T.W."/>
        </authorList>
    </citation>
    <scope>NUCLEOTIDE SEQUENCE [LARGE SCALE GENOMIC DNA]</scope>
    <source>
        <strain evidence="10">NRRL Y-1626</strain>
    </source>
</reference>
<evidence type="ECO:0000256" key="4">
    <source>
        <dbReference type="ARBA" id="ARBA00022989"/>
    </source>
</evidence>
<dbReference type="InterPro" id="IPR013320">
    <property type="entry name" value="ConA-like_dom_sf"/>
</dbReference>
<keyword evidence="3 7" id="KW-0732">Signal</keyword>
<dbReference type="AlphaFoldDB" id="A0A1B7TF15"/>
<dbReference type="PROSITE" id="PS51328">
    <property type="entry name" value="L_LECTIN_LIKE"/>
    <property type="match status" value="1"/>
</dbReference>
<comment type="caution">
    <text evidence="9">The sequence shown here is derived from an EMBL/GenBank/DDBJ whole genome shotgun (WGS) entry which is preliminary data.</text>
</comment>
<organism evidence="9 10">
    <name type="scientific">Hanseniaspora valbyensis NRRL Y-1626</name>
    <dbReference type="NCBI Taxonomy" id="766949"/>
    <lineage>
        <taxon>Eukaryota</taxon>
        <taxon>Fungi</taxon>
        <taxon>Dikarya</taxon>
        <taxon>Ascomycota</taxon>
        <taxon>Saccharomycotina</taxon>
        <taxon>Saccharomycetes</taxon>
        <taxon>Saccharomycodales</taxon>
        <taxon>Saccharomycodaceae</taxon>
        <taxon>Hanseniaspora</taxon>
    </lineage>
</organism>
<dbReference type="GO" id="GO:0000139">
    <property type="term" value="C:Golgi membrane"/>
    <property type="evidence" value="ECO:0007669"/>
    <property type="project" value="TreeGrafter"/>
</dbReference>
<accession>A0A1B7TF15</accession>
<name>A0A1B7TF15_9ASCO</name>
<feature type="chain" id="PRO_5008598717" description="L-type lectin-like domain-containing protein" evidence="7">
    <location>
        <begin position="21"/>
        <end position="466"/>
    </location>
</feature>
<keyword evidence="5 6" id="KW-0472">Membrane</keyword>
<feature type="signal peptide" evidence="7">
    <location>
        <begin position="1"/>
        <end position="20"/>
    </location>
</feature>
<dbReference type="GO" id="GO:0005537">
    <property type="term" value="F:D-mannose binding"/>
    <property type="evidence" value="ECO:0007669"/>
    <property type="project" value="TreeGrafter"/>
</dbReference>
<dbReference type="GO" id="GO:0006888">
    <property type="term" value="P:endoplasmic reticulum to Golgi vesicle-mediated transport"/>
    <property type="evidence" value="ECO:0007669"/>
    <property type="project" value="TreeGrafter"/>
</dbReference>
<evidence type="ECO:0000256" key="2">
    <source>
        <dbReference type="ARBA" id="ARBA00022692"/>
    </source>
</evidence>
<evidence type="ECO:0000256" key="5">
    <source>
        <dbReference type="ARBA" id="ARBA00023136"/>
    </source>
</evidence>